<dbReference type="EMBL" id="KU639961">
    <property type="protein sequence ID" value="AMQ12966.1"/>
    <property type="molecule type" value="Genomic_DNA"/>
</dbReference>
<gene>
    <name evidence="2" type="primary">ATP8</name>
</gene>
<organism evidence="2">
    <name type="scientific">Enchytraeus albidus</name>
    <dbReference type="NCBI Taxonomy" id="6390"/>
    <lineage>
        <taxon>Eukaryota</taxon>
        <taxon>Metazoa</taxon>
        <taxon>Spiralia</taxon>
        <taxon>Lophotrochozoa</taxon>
        <taxon>Annelida</taxon>
        <taxon>Clitellata</taxon>
        <taxon>Oligochaeta</taxon>
        <taxon>Enchytraeida</taxon>
        <taxon>Enchytraeidae</taxon>
        <taxon>Enchytraeus</taxon>
    </lineage>
</organism>
<proteinExistence type="predicted"/>
<name>A0A286JZ81_9ANNE</name>
<keyword evidence="1" id="KW-0812">Transmembrane</keyword>
<accession>A0A286JZ81</accession>
<sequence length="55" mass="6535">MPHLSPMNWILALLMFWISMIILLTKSWWSQISIMPFNLPKKSLTTSSSTPWKWN</sequence>
<feature type="transmembrane region" description="Helical" evidence="1">
    <location>
        <begin position="6"/>
        <end position="25"/>
    </location>
</feature>
<keyword evidence="1" id="KW-0472">Membrane</keyword>
<protein>
    <submittedName>
        <fullName evidence="2">ATP synthase subunit 8</fullName>
    </submittedName>
</protein>
<reference evidence="2" key="1">
    <citation type="journal article" date="2017" name="Proc. R. Soc. B">
        <title>Punctuated invasion of water, ice, snow and terrestrial ecozones by segmented worms (Oligochaeta: Enchytraeidae: Mesenchytraeus).</title>
        <authorList>
            <person name="Lang S.A."/>
            <person name="Saglam N."/>
            <person name="Kawash J."/>
            <person name="Shain D.H."/>
        </authorList>
    </citation>
    <scope>NUCLEOTIDE SEQUENCE</scope>
</reference>
<evidence type="ECO:0000313" key="2">
    <source>
        <dbReference type="EMBL" id="AMQ12966.1"/>
    </source>
</evidence>
<keyword evidence="1" id="KW-1133">Transmembrane helix</keyword>
<keyword evidence="2" id="KW-0496">Mitochondrion</keyword>
<geneLocation type="mitochondrion" evidence="2"/>
<evidence type="ECO:0000256" key="1">
    <source>
        <dbReference type="SAM" id="Phobius"/>
    </source>
</evidence>
<dbReference type="AlphaFoldDB" id="A0A286JZ81"/>